<dbReference type="InterPro" id="IPR005717">
    <property type="entry name" value="Ribosomal_uS7_bac/org-type"/>
</dbReference>
<dbReference type="NCBIfam" id="TIGR01029">
    <property type="entry name" value="rpsG_bact"/>
    <property type="match status" value="1"/>
</dbReference>
<evidence type="ECO:0000256" key="5">
    <source>
        <dbReference type="ARBA" id="ARBA00023274"/>
    </source>
</evidence>
<protein>
    <recommendedName>
        <fullName evidence="6">Small ribosomal subunit protein uS7 domain-containing protein</fullName>
    </recommendedName>
</protein>
<dbReference type="PROSITE" id="PS00052">
    <property type="entry name" value="RIBOSOMAL_S7"/>
    <property type="match status" value="1"/>
</dbReference>
<dbReference type="PIRSF" id="PIRSF002122">
    <property type="entry name" value="RPS7p_RPS7a_RPS5e_RPS7o"/>
    <property type="match status" value="1"/>
</dbReference>
<keyword evidence="3" id="KW-0694">RNA-binding</keyword>
<evidence type="ECO:0000259" key="6">
    <source>
        <dbReference type="Pfam" id="PF00177"/>
    </source>
</evidence>
<name>A0A0F9GLB8_9ZZZZ</name>
<dbReference type="InterPro" id="IPR020606">
    <property type="entry name" value="Ribosomal_uS7_CS"/>
</dbReference>
<dbReference type="EMBL" id="LAZR01025965">
    <property type="protein sequence ID" value="KKL70215.1"/>
    <property type="molecule type" value="Genomic_DNA"/>
</dbReference>
<dbReference type="PANTHER" id="PTHR11205">
    <property type="entry name" value="RIBOSOMAL PROTEIN S7"/>
    <property type="match status" value="1"/>
</dbReference>
<sequence length="157" mass="17929">MALEYRSTEIYLKPDVRYRSTLVSKFINCLMHKGKKSVAEGVFYQAADILKERFPDKEPLEILETAINNVKPLVEVRSKRVGGATYQVPIEVSRKRQLSLAIRWILNAVRSKKGKATYLNLADEITNAYKKQGAAVTQRENTHKMAEANKAFAHFAW</sequence>
<keyword evidence="5" id="KW-0687">Ribonucleoprotein</keyword>
<dbReference type="GO" id="GO:0003735">
    <property type="term" value="F:structural constituent of ribosome"/>
    <property type="evidence" value="ECO:0007669"/>
    <property type="project" value="InterPro"/>
</dbReference>
<dbReference type="GO" id="GO:0015935">
    <property type="term" value="C:small ribosomal subunit"/>
    <property type="evidence" value="ECO:0007669"/>
    <property type="project" value="InterPro"/>
</dbReference>
<dbReference type="HAMAP" id="MF_00480_B">
    <property type="entry name" value="Ribosomal_uS7_B"/>
    <property type="match status" value="1"/>
</dbReference>
<evidence type="ECO:0000256" key="4">
    <source>
        <dbReference type="ARBA" id="ARBA00022980"/>
    </source>
</evidence>
<dbReference type="Gene3D" id="1.10.455.10">
    <property type="entry name" value="Ribosomal protein S7 domain"/>
    <property type="match status" value="1"/>
</dbReference>
<comment type="caution">
    <text evidence="7">The sequence shown here is derived from an EMBL/GenBank/DDBJ whole genome shotgun (WGS) entry which is preliminary data.</text>
</comment>
<evidence type="ECO:0000256" key="2">
    <source>
        <dbReference type="ARBA" id="ARBA00022730"/>
    </source>
</evidence>
<keyword evidence="4" id="KW-0689">Ribosomal protein</keyword>
<dbReference type="FunFam" id="1.10.455.10:FF:000001">
    <property type="entry name" value="30S ribosomal protein S7"/>
    <property type="match status" value="1"/>
</dbReference>
<evidence type="ECO:0000256" key="3">
    <source>
        <dbReference type="ARBA" id="ARBA00022884"/>
    </source>
</evidence>
<evidence type="ECO:0000256" key="1">
    <source>
        <dbReference type="ARBA" id="ARBA00007151"/>
    </source>
</evidence>
<proteinExistence type="inferred from homology"/>
<reference evidence="7" key="1">
    <citation type="journal article" date="2015" name="Nature">
        <title>Complex archaea that bridge the gap between prokaryotes and eukaryotes.</title>
        <authorList>
            <person name="Spang A."/>
            <person name="Saw J.H."/>
            <person name="Jorgensen S.L."/>
            <person name="Zaremba-Niedzwiedzka K."/>
            <person name="Martijn J."/>
            <person name="Lind A.E."/>
            <person name="van Eijk R."/>
            <person name="Schleper C."/>
            <person name="Guy L."/>
            <person name="Ettema T.J."/>
        </authorList>
    </citation>
    <scope>NUCLEOTIDE SEQUENCE</scope>
</reference>
<dbReference type="InterPro" id="IPR000235">
    <property type="entry name" value="Ribosomal_uS7"/>
</dbReference>
<feature type="domain" description="Small ribosomal subunit protein uS7" evidence="6">
    <location>
        <begin position="8"/>
        <end position="150"/>
    </location>
</feature>
<dbReference type="GO" id="GO:0019843">
    <property type="term" value="F:rRNA binding"/>
    <property type="evidence" value="ECO:0007669"/>
    <property type="project" value="UniProtKB-KW"/>
</dbReference>
<keyword evidence="2" id="KW-0699">rRNA-binding</keyword>
<dbReference type="AlphaFoldDB" id="A0A0F9GLB8"/>
<comment type="similarity">
    <text evidence="1">Belongs to the universal ribosomal protein uS7 family.</text>
</comment>
<dbReference type="Pfam" id="PF00177">
    <property type="entry name" value="Ribosomal_S7"/>
    <property type="match status" value="1"/>
</dbReference>
<dbReference type="SUPFAM" id="SSF47973">
    <property type="entry name" value="Ribosomal protein S7"/>
    <property type="match status" value="1"/>
</dbReference>
<gene>
    <name evidence="7" type="ORF">LCGC14_2107130</name>
</gene>
<organism evidence="7">
    <name type="scientific">marine sediment metagenome</name>
    <dbReference type="NCBI Taxonomy" id="412755"/>
    <lineage>
        <taxon>unclassified sequences</taxon>
        <taxon>metagenomes</taxon>
        <taxon>ecological metagenomes</taxon>
    </lineage>
</organism>
<dbReference type="CDD" id="cd14869">
    <property type="entry name" value="uS7_Bacteria"/>
    <property type="match status" value="1"/>
</dbReference>
<accession>A0A0F9GLB8</accession>
<evidence type="ECO:0000313" key="7">
    <source>
        <dbReference type="EMBL" id="KKL70215.1"/>
    </source>
</evidence>
<dbReference type="InterPro" id="IPR023798">
    <property type="entry name" value="Ribosomal_uS7_dom"/>
</dbReference>
<dbReference type="GO" id="GO:0006412">
    <property type="term" value="P:translation"/>
    <property type="evidence" value="ECO:0007669"/>
    <property type="project" value="InterPro"/>
</dbReference>
<dbReference type="InterPro" id="IPR036823">
    <property type="entry name" value="Ribosomal_uS7_dom_sf"/>
</dbReference>